<protein>
    <submittedName>
        <fullName evidence="2">Uncharacterized protein</fullName>
    </submittedName>
</protein>
<dbReference type="EMBL" id="KN124869">
    <property type="protein sequence ID" value="KFO19896.1"/>
    <property type="molecule type" value="Genomic_DNA"/>
</dbReference>
<keyword evidence="3" id="KW-1185">Reference proteome</keyword>
<organism evidence="2 3">
    <name type="scientific">Fukomys damarensis</name>
    <name type="common">Damaraland mole rat</name>
    <name type="synonym">Cryptomys damarensis</name>
    <dbReference type="NCBI Taxonomy" id="885580"/>
    <lineage>
        <taxon>Eukaryota</taxon>
        <taxon>Metazoa</taxon>
        <taxon>Chordata</taxon>
        <taxon>Craniata</taxon>
        <taxon>Vertebrata</taxon>
        <taxon>Euteleostomi</taxon>
        <taxon>Mammalia</taxon>
        <taxon>Eutheria</taxon>
        <taxon>Euarchontoglires</taxon>
        <taxon>Glires</taxon>
        <taxon>Rodentia</taxon>
        <taxon>Hystricomorpha</taxon>
        <taxon>Bathyergidae</taxon>
        <taxon>Fukomys</taxon>
    </lineage>
</organism>
<accession>A0A091DAP1</accession>
<feature type="region of interest" description="Disordered" evidence="1">
    <location>
        <begin position="1"/>
        <end position="26"/>
    </location>
</feature>
<evidence type="ECO:0000313" key="2">
    <source>
        <dbReference type="EMBL" id="KFO19896.1"/>
    </source>
</evidence>
<sequence length="110" mass="12127">MKRTEAGEQAANGLQPTPDSVSLHHTVLPESGSKPMALKWKLAFAVTPAEQSPIVAEILADVFTVAYLRRMHIDSIARIQLSLAFARLMVDNNTAKPHRTRQVLSPILED</sequence>
<proteinExistence type="predicted"/>
<dbReference type="Proteomes" id="UP000028990">
    <property type="component" value="Unassembled WGS sequence"/>
</dbReference>
<gene>
    <name evidence="2" type="ORF">H920_18733</name>
</gene>
<dbReference type="AlphaFoldDB" id="A0A091DAP1"/>
<evidence type="ECO:0000256" key="1">
    <source>
        <dbReference type="SAM" id="MobiDB-lite"/>
    </source>
</evidence>
<reference evidence="2 3" key="1">
    <citation type="submission" date="2013-11" db="EMBL/GenBank/DDBJ databases">
        <title>The Damaraland mole rat (Fukomys damarensis) genome and evolution of African mole rats.</title>
        <authorList>
            <person name="Gladyshev V.N."/>
            <person name="Fang X."/>
        </authorList>
    </citation>
    <scope>NUCLEOTIDE SEQUENCE [LARGE SCALE GENOMIC DNA]</scope>
    <source>
        <tissue evidence="2">Liver</tissue>
    </source>
</reference>
<name>A0A091DAP1_FUKDA</name>
<evidence type="ECO:0000313" key="3">
    <source>
        <dbReference type="Proteomes" id="UP000028990"/>
    </source>
</evidence>